<dbReference type="InterPro" id="IPR000719">
    <property type="entry name" value="Prot_kinase_dom"/>
</dbReference>
<evidence type="ECO:0000313" key="3">
    <source>
        <dbReference type="EMBL" id="MET4759103.1"/>
    </source>
</evidence>
<sequence length="431" mass="47338">MESSIQGTSPKTGFLVKEFKQAGVRSGASVAGKTVHIHEPNVAGLVDGAAGSTVIGSTIENRSSEVLASRMAGLEVADTEGIAEKPPEPLILSNHSSPQAALKSLSGLGIGQWLGYGAWSEVYKAERAGDKLQAVKINSKTNKDHRYLQANPNKYDVAALWLPDNPNLMKTYAVLVASKSNPNHCGMIYHPDQLPAGAMKSLYIAAVVSEFVVGETLDKIIKNYRIHHDHLIDIARKLAGALAHMHKHGFTHRDVSPRNIIYHPENGLKLIDMGSMIKTVGKADSYIGTTQLLAVDGYNPNRVNKPDGVNYDAKALDSWELGCVLLYCMTGKYINYYRPFIDDFKNYECGGGNSEYATHFVRKNDSQKKRIILNHLKPELIQKGIHPKFMNIVLELLRENPAERPSAEDVEKRLGSLQGNDNREGAKSTEV</sequence>
<keyword evidence="4" id="KW-1185">Reference proteome</keyword>
<dbReference type="InterPro" id="IPR011009">
    <property type="entry name" value="Kinase-like_dom_sf"/>
</dbReference>
<dbReference type="SUPFAM" id="SSF56112">
    <property type="entry name" value="Protein kinase-like (PK-like)"/>
    <property type="match status" value="1"/>
</dbReference>
<dbReference type="GO" id="GO:0004674">
    <property type="term" value="F:protein serine/threonine kinase activity"/>
    <property type="evidence" value="ECO:0007669"/>
    <property type="project" value="UniProtKB-KW"/>
</dbReference>
<dbReference type="InterPro" id="IPR008266">
    <property type="entry name" value="Tyr_kinase_AS"/>
</dbReference>
<feature type="domain" description="Protein kinase" evidence="2">
    <location>
        <begin position="108"/>
        <end position="417"/>
    </location>
</feature>
<feature type="region of interest" description="Disordered" evidence="1">
    <location>
        <begin position="402"/>
        <end position="431"/>
    </location>
</feature>
<reference evidence="3 4" key="1">
    <citation type="submission" date="2024-06" db="EMBL/GenBank/DDBJ databases">
        <title>Genomic Encyclopedia of Type Strains, Phase V (KMG-V): Genome sequencing to study the core and pangenomes of soil and plant-associated prokaryotes.</title>
        <authorList>
            <person name="Whitman W."/>
        </authorList>
    </citation>
    <scope>NUCLEOTIDE SEQUENCE [LARGE SCALE GENOMIC DNA]</scope>
    <source>
        <strain evidence="3 4">NE40</strain>
    </source>
</reference>
<dbReference type="EMBL" id="JBEWTB010000002">
    <property type="protein sequence ID" value="MET4759103.1"/>
    <property type="molecule type" value="Genomic_DNA"/>
</dbReference>
<keyword evidence="3" id="KW-0723">Serine/threonine-protein kinase</keyword>
<feature type="compositionally biased region" description="Basic and acidic residues" evidence="1">
    <location>
        <begin position="402"/>
        <end position="414"/>
    </location>
</feature>
<dbReference type="PROSITE" id="PS00109">
    <property type="entry name" value="PROTEIN_KINASE_TYR"/>
    <property type="match status" value="1"/>
</dbReference>
<dbReference type="Pfam" id="PF00069">
    <property type="entry name" value="Pkinase"/>
    <property type="match status" value="1"/>
</dbReference>
<accession>A0ABV2SQD5</accession>
<keyword evidence="3" id="KW-0418">Kinase</keyword>
<organism evidence="3 4">
    <name type="scientific">Endozoicomonas lisbonensis</name>
    <dbReference type="NCBI Taxonomy" id="3120522"/>
    <lineage>
        <taxon>Bacteria</taxon>
        <taxon>Pseudomonadati</taxon>
        <taxon>Pseudomonadota</taxon>
        <taxon>Gammaproteobacteria</taxon>
        <taxon>Oceanospirillales</taxon>
        <taxon>Endozoicomonadaceae</taxon>
        <taxon>Endozoicomonas</taxon>
    </lineage>
</organism>
<evidence type="ECO:0000313" key="4">
    <source>
        <dbReference type="Proteomes" id="UP001549366"/>
    </source>
</evidence>
<evidence type="ECO:0000256" key="1">
    <source>
        <dbReference type="SAM" id="MobiDB-lite"/>
    </source>
</evidence>
<name>A0ABV2SQD5_9GAMM</name>
<dbReference type="Gene3D" id="1.10.510.10">
    <property type="entry name" value="Transferase(Phosphotransferase) domain 1"/>
    <property type="match status" value="1"/>
</dbReference>
<protein>
    <submittedName>
        <fullName evidence="3">Serine/threonine protein kinase</fullName>
    </submittedName>
</protein>
<dbReference type="PANTHER" id="PTHR44167:SF24">
    <property type="entry name" value="SERINE_THREONINE-PROTEIN KINASE CHK2"/>
    <property type="match status" value="1"/>
</dbReference>
<dbReference type="Proteomes" id="UP001549366">
    <property type="component" value="Unassembled WGS sequence"/>
</dbReference>
<dbReference type="PROSITE" id="PS50011">
    <property type="entry name" value="PROTEIN_KINASE_DOM"/>
    <property type="match status" value="1"/>
</dbReference>
<gene>
    <name evidence="3" type="ORF">V5J35_004295</name>
</gene>
<proteinExistence type="predicted"/>
<comment type="caution">
    <text evidence="3">The sequence shown here is derived from an EMBL/GenBank/DDBJ whole genome shotgun (WGS) entry which is preliminary data.</text>
</comment>
<evidence type="ECO:0000259" key="2">
    <source>
        <dbReference type="PROSITE" id="PS50011"/>
    </source>
</evidence>
<feature type="compositionally biased region" description="Basic and acidic residues" evidence="1">
    <location>
        <begin position="421"/>
        <end position="431"/>
    </location>
</feature>
<dbReference type="PANTHER" id="PTHR44167">
    <property type="entry name" value="OVARIAN-SPECIFIC SERINE/THREONINE-PROTEIN KINASE LOK-RELATED"/>
    <property type="match status" value="1"/>
</dbReference>
<keyword evidence="3" id="KW-0808">Transferase</keyword>